<accession>A0A240E8M5</accession>
<gene>
    <name evidence="2" type="ORF">SAMN05421731_102391</name>
</gene>
<dbReference type="OrthoDB" id="9835547at2"/>
<feature type="region of interest" description="Disordered" evidence="1">
    <location>
        <begin position="148"/>
        <end position="173"/>
    </location>
</feature>
<reference evidence="3" key="1">
    <citation type="submission" date="2016-09" db="EMBL/GenBank/DDBJ databases">
        <authorList>
            <person name="Varghese N."/>
            <person name="Submissions S."/>
        </authorList>
    </citation>
    <scope>NUCLEOTIDE SEQUENCE [LARGE SCALE GENOMIC DNA]</scope>
    <source>
        <strain evidence="3">ANC 4466</strain>
    </source>
</reference>
<evidence type="ECO:0000313" key="2">
    <source>
        <dbReference type="EMBL" id="SNX44230.1"/>
    </source>
</evidence>
<organism evidence="2 3">
    <name type="scientific">Acinetobacter puyangensis</name>
    <dbReference type="NCBI Taxonomy" id="1096779"/>
    <lineage>
        <taxon>Bacteria</taxon>
        <taxon>Pseudomonadati</taxon>
        <taxon>Pseudomonadota</taxon>
        <taxon>Gammaproteobacteria</taxon>
        <taxon>Moraxellales</taxon>
        <taxon>Moraxellaceae</taxon>
        <taxon>Acinetobacter</taxon>
    </lineage>
</organism>
<dbReference type="RefSeq" id="WP_097078475.1">
    <property type="nucleotide sequence ID" value="NZ_BAABHT010000003.1"/>
</dbReference>
<sequence length="212" mass="23085">MKNEILSTCLVTLCLSGCMSSQINRNYKETRQDISVEDALPQIAIGIANMKKNLDAESVKAGVYVDDIQLEINLSANASKDGKLGIAADPLSLKSLSKSVFSFDASQDTKIEDLRGSKLVIKFKSANQYNLEYLEKLKGLASINTAKQSNESTNQNTEPDKKQATASASNSGFNINSETINRIIDEKAVPSNVMNVINSPIFKINTDVTKTD</sequence>
<feature type="compositionally biased region" description="Polar residues" evidence="1">
    <location>
        <begin position="164"/>
        <end position="173"/>
    </location>
</feature>
<name>A0A240E8M5_9GAMM</name>
<dbReference type="Proteomes" id="UP000219042">
    <property type="component" value="Unassembled WGS sequence"/>
</dbReference>
<dbReference type="EMBL" id="OANT01000002">
    <property type="protein sequence ID" value="SNX44230.1"/>
    <property type="molecule type" value="Genomic_DNA"/>
</dbReference>
<evidence type="ECO:0000256" key="1">
    <source>
        <dbReference type="SAM" id="MobiDB-lite"/>
    </source>
</evidence>
<dbReference type="AlphaFoldDB" id="A0A240E8M5"/>
<protein>
    <submittedName>
        <fullName evidence="2">Uncharacterized protein</fullName>
    </submittedName>
</protein>
<evidence type="ECO:0000313" key="3">
    <source>
        <dbReference type="Proteomes" id="UP000219042"/>
    </source>
</evidence>
<feature type="compositionally biased region" description="Polar residues" evidence="1">
    <location>
        <begin position="148"/>
        <end position="157"/>
    </location>
</feature>
<keyword evidence="3" id="KW-1185">Reference proteome</keyword>
<proteinExistence type="predicted"/>